<sequence length="204" mass="20872">MEKPSTEGSTPPGTDHILRHAELDAVTGRVSAPPPVDTAAVHGLGIAGVSSRRYAPTSPDPEPATDGEHSPTATASPTDLSKAPGDRPLPVSPTVSSLAPLPDTPNISNTPVGLSAVSPVTPSYRHSSTPYTPSAYQFEPPSSVPRTAAAKPPSLPQDYSLASLGSSANIYRGLSQHGGAPWAYLSPEEAVGGGWRNEEAPEGA</sequence>
<comment type="caution">
    <text evidence="2">The sequence shown here is derived from an EMBL/GenBank/DDBJ whole genome shotgun (WGS) entry which is preliminary data.</text>
</comment>
<evidence type="ECO:0000313" key="3">
    <source>
        <dbReference type="Proteomes" id="UP001168146"/>
    </source>
</evidence>
<name>A0AAN6FXJ6_9PEZI</name>
<proteinExistence type="predicted"/>
<feature type="compositionally biased region" description="Polar residues" evidence="1">
    <location>
        <begin position="105"/>
        <end position="135"/>
    </location>
</feature>
<protein>
    <submittedName>
        <fullName evidence="2">Uncharacterized protein</fullName>
    </submittedName>
</protein>
<gene>
    <name evidence="2" type="ORF">LTR82_003545</name>
</gene>
<dbReference type="Proteomes" id="UP001168146">
    <property type="component" value="Unassembled WGS sequence"/>
</dbReference>
<feature type="region of interest" description="Disordered" evidence="1">
    <location>
        <begin position="26"/>
        <end position="154"/>
    </location>
</feature>
<evidence type="ECO:0000256" key="1">
    <source>
        <dbReference type="SAM" id="MobiDB-lite"/>
    </source>
</evidence>
<dbReference type="EMBL" id="JASUXU010000007">
    <property type="protein sequence ID" value="KAK0325263.1"/>
    <property type="molecule type" value="Genomic_DNA"/>
</dbReference>
<evidence type="ECO:0000313" key="2">
    <source>
        <dbReference type="EMBL" id="KAK0325263.1"/>
    </source>
</evidence>
<accession>A0AAN6FXJ6</accession>
<reference evidence="2" key="1">
    <citation type="submission" date="2021-12" db="EMBL/GenBank/DDBJ databases">
        <title>Black yeast isolated from Biological Soil Crust.</title>
        <authorList>
            <person name="Kurbessoian T."/>
        </authorList>
    </citation>
    <scope>NUCLEOTIDE SEQUENCE</scope>
    <source>
        <strain evidence="2">CCFEE 5208</strain>
    </source>
</reference>
<dbReference type="AlphaFoldDB" id="A0AAN6FXJ6"/>
<organism evidence="2 3">
    <name type="scientific">Friedmanniomyces endolithicus</name>
    <dbReference type="NCBI Taxonomy" id="329885"/>
    <lineage>
        <taxon>Eukaryota</taxon>
        <taxon>Fungi</taxon>
        <taxon>Dikarya</taxon>
        <taxon>Ascomycota</taxon>
        <taxon>Pezizomycotina</taxon>
        <taxon>Dothideomycetes</taxon>
        <taxon>Dothideomycetidae</taxon>
        <taxon>Mycosphaerellales</taxon>
        <taxon>Teratosphaeriaceae</taxon>
        <taxon>Friedmanniomyces</taxon>
    </lineage>
</organism>